<organism evidence="14 15">
    <name type="scientific">Aerococcus viridans</name>
    <dbReference type="NCBI Taxonomy" id="1377"/>
    <lineage>
        <taxon>Bacteria</taxon>
        <taxon>Bacillati</taxon>
        <taxon>Bacillota</taxon>
        <taxon>Bacilli</taxon>
        <taxon>Lactobacillales</taxon>
        <taxon>Aerococcaceae</taxon>
        <taxon>Aerococcus</taxon>
    </lineage>
</organism>
<name>A0A2J9PP70_9LACT</name>
<dbReference type="AlphaFoldDB" id="A0A2J9PP70"/>
<evidence type="ECO:0000256" key="7">
    <source>
        <dbReference type="ARBA" id="ARBA00022777"/>
    </source>
</evidence>
<comment type="caution">
    <text evidence="14">The sequence shown here is derived from an EMBL/GenBank/DDBJ whole genome shotgun (WGS) entry which is preliminary data.</text>
</comment>
<evidence type="ECO:0000313" key="15">
    <source>
        <dbReference type="Proteomes" id="UP000192813"/>
    </source>
</evidence>
<evidence type="ECO:0000256" key="5">
    <source>
        <dbReference type="ARBA" id="ARBA00022723"/>
    </source>
</evidence>
<evidence type="ECO:0000256" key="8">
    <source>
        <dbReference type="ARBA" id="ARBA00022840"/>
    </source>
</evidence>
<evidence type="ECO:0000256" key="1">
    <source>
        <dbReference type="ARBA" id="ARBA00001946"/>
    </source>
</evidence>
<comment type="similarity">
    <text evidence="2">Belongs to the diacylglycerol/lipid kinase family.</text>
</comment>
<dbReference type="GO" id="GO:0005524">
    <property type="term" value="F:ATP binding"/>
    <property type="evidence" value="ECO:0007669"/>
    <property type="project" value="UniProtKB-KW"/>
</dbReference>
<keyword evidence="6" id="KW-0547">Nucleotide-binding</keyword>
<proteinExistence type="inferred from homology"/>
<dbReference type="Proteomes" id="UP000192813">
    <property type="component" value="Unassembled WGS sequence"/>
</dbReference>
<dbReference type="Gene3D" id="2.60.200.40">
    <property type="match status" value="1"/>
</dbReference>
<dbReference type="InterPro" id="IPR005218">
    <property type="entry name" value="Diacylglycerol/lipid_kinase"/>
</dbReference>
<keyword evidence="10" id="KW-0443">Lipid metabolism</keyword>
<dbReference type="EMBL" id="NBTM02000001">
    <property type="protein sequence ID" value="PNL92138.1"/>
    <property type="molecule type" value="Genomic_DNA"/>
</dbReference>
<keyword evidence="8" id="KW-0067">ATP-binding</keyword>
<keyword evidence="3" id="KW-0444">Lipid biosynthesis</keyword>
<keyword evidence="4" id="KW-0808">Transferase</keyword>
<evidence type="ECO:0000259" key="13">
    <source>
        <dbReference type="PROSITE" id="PS50146"/>
    </source>
</evidence>
<dbReference type="Gene3D" id="3.40.50.10330">
    <property type="entry name" value="Probable inorganic polyphosphate/atp-NAD kinase, domain 1"/>
    <property type="match status" value="1"/>
</dbReference>
<dbReference type="PANTHER" id="PTHR12358:SF106">
    <property type="entry name" value="LIPID KINASE YEGS"/>
    <property type="match status" value="1"/>
</dbReference>
<evidence type="ECO:0000256" key="4">
    <source>
        <dbReference type="ARBA" id="ARBA00022679"/>
    </source>
</evidence>
<keyword evidence="7 14" id="KW-0418">Kinase</keyword>
<dbReference type="GO" id="GO:0008654">
    <property type="term" value="P:phospholipid biosynthetic process"/>
    <property type="evidence" value="ECO:0007669"/>
    <property type="project" value="UniProtKB-KW"/>
</dbReference>
<accession>A0A2J9PP70</accession>
<feature type="domain" description="DAGKc" evidence="13">
    <location>
        <begin position="4"/>
        <end position="136"/>
    </location>
</feature>
<keyword evidence="12" id="KW-1208">Phospholipid metabolism</keyword>
<dbReference type="GO" id="GO:0004143">
    <property type="term" value="F:ATP-dependent diacylglycerol kinase activity"/>
    <property type="evidence" value="ECO:0007669"/>
    <property type="project" value="TreeGrafter"/>
</dbReference>
<keyword evidence="9" id="KW-0460">Magnesium</keyword>
<dbReference type="Pfam" id="PF19279">
    <property type="entry name" value="YegS_C"/>
    <property type="match status" value="1"/>
</dbReference>
<evidence type="ECO:0000256" key="12">
    <source>
        <dbReference type="ARBA" id="ARBA00023264"/>
    </source>
</evidence>
<dbReference type="Pfam" id="PF00781">
    <property type="entry name" value="DAGK_cat"/>
    <property type="match status" value="1"/>
</dbReference>
<dbReference type="GO" id="GO:0005886">
    <property type="term" value="C:plasma membrane"/>
    <property type="evidence" value="ECO:0007669"/>
    <property type="project" value="TreeGrafter"/>
</dbReference>
<keyword evidence="5" id="KW-0479">Metal-binding</keyword>
<dbReference type="GO" id="GO:0046872">
    <property type="term" value="F:metal ion binding"/>
    <property type="evidence" value="ECO:0007669"/>
    <property type="project" value="UniProtKB-KW"/>
</dbReference>
<evidence type="ECO:0000256" key="2">
    <source>
        <dbReference type="ARBA" id="ARBA00005983"/>
    </source>
</evidence>
<evidence type="ECO:0000256" key="6">
    <source>
        <dbReference type="ARBA" id="ARBA00022741"/>
    </source>
</evidence>
<evidence type="ECO:0000256" key="3">
    <source>
        <dbReference type="ARBA" id="ARBA00022516"/>
    </source>
</evidence>
<protein>
    <submittedName>
        <fullName evidence="14">Diacylglycerol kinase</fullName>
    </submittedName>
</protein>
<reference evidence="15" key="1">
    <citation type="submission" date="2017-12" db="EMBL/GenBank/DDBJ databases">
        <title>FDA dAtabase for Regulatory Grade micrObial Sequences (FDA-ARGOS): Supporting development and validation of Infectious Disease Dx tests.</title>
        <authorList>
            <person name="Hoffmann M."/>
            <person name="Allard M."/>
            <person name="Evans P."/>
            <person name="Brown E."/>
            <person name="Tallon L."/>
            <person name="Sadzewicz L."/>
            <person name="Sengamalay N."/>
            <person name="Ott S."/>
            <person name="Godinez A."/>
            <person name="Nagaraj S."/>
            <person name="Vavikolanu K."/>
            <person name="Aluvathingal J."/>
            <person name="Nadendla S."/>
            <person name="Sichtig H."/>
        </authorList>
    </citation>
    <scope>NUCLEOTIDE SEQUENCE [LARGE SCALE GENOMIC DNA]</scope>
    <source>
        <strain evidence="15">FDAARGOS_249</strain>
    </source>
</reference>
<dbReference type="InterPro" id="IPR016064">
    <property type="entry name" value="NAD/diacylglycerol_kinase_sf"/>
</dbReference>
<dbReference type="PANTHER" id="PTHR12358">
    <property type="entry name" value="SPHINGOSINE KINASE"/>
    <property type="match status" value="1"/>
</dbReference>
<evidence type="ECO:0000256" key="10">
    <source>
        <dbReference type="ARBA" id="ARBA00023098"/>
    </source>
</evidence>
<dbReference type="SUPFAM" id="SSF111331">
    <property type="entry name" value="NAD kinase/diacylglycerol kinase-like"/>
    <property type="match status" value="1"/>
</dbReference>
<evidence type="ECO:0000256" key="9">
    <source>
        <dbReference type="ARBA" id="ARBA00022842"/>
    </source>
</evidence>
<dbReference type="PROSITE" id="PS50146">
    <property type="entry name" value="DAGK"/>
    <property type="match status" value="1"/>
</dbReference>
<comment type="cofactor">
    <cofactor evidence="1">
        <name>Mg(2+)</name>
        <dbReference type="ChEBI" id="CHEBI:18420"/>
    </cofactor>
</comment>
<dbReference type="InterPro" id="IPR045540">
    <property type="entry name" value="YegS/DAGK_C"/>
</dbReference>
<dbReference type="SMART" id="SM00046">
    <property type="entry name" value="DAGKc"/>
    <property type="match status" value="1"/>
</dbReference>
<dbReference type="InterPro" id="IPR001206">
    <property type="entry name" value="Diacylglycerol_kinase_cat_dom"/>
</dbReference>
<dbReference type="NCBIfam" id="TIGR00147">
    <property type="entry name" value="YegS/Rv2252/BmrU family lipid kinase"/>
    <property type="match status" value="1"/>
</dbReference>
<evidence type="ECO:0000313" key="14">
    <source>
        <dbReference type="EMBL" id="PNL92138.1"/>
    </source>
</evidence>
<keyword evidence="11" id="KW-0594">Phospholipid biosynthesis</keyword>
<dbReference type="InterPro" id="IPR017438">
    <property type="entry name" value="ATP-NAD_kinase_N"/>
</dbReference>
<evidence type="ECO:0000256" key="11">
    <source>
        <dbReference type="ARBA" id="ARBA00023209"/>
    </source>
</evidence>
<sequence length="306" mass="33006">MEVEKMSKVMLIINPSSGKGAGKEIQSDLEKALYASFDDVETKFTEGEGDAKNWAREASGEGYEAVVVVGGDGTVNEGISGIAEADSTIKFGFIPLGTANDLARALGISLKPKEAAKDLANFKTRRIDIAKINDQYFCNVAAIGSIPTAVMETSSEEKSKFGFFAYVRDSMRAVLKDDQYTYKLVLDDDEEIEISTKVLVIALTNSVGSFENMIAGATPDDGLLHIMTLKDENLLAELPGMLHELNGGYISEASNMITYNVKKVAISVINEDADEVKVNIDGEVGPALPIDIEVLPSHVEVMVPNK</sequence>
<dbReference type="InterPro" id="IPR050187">
    <property type="entry name" value="Lipid_Phosphate_FormReg"/>
</dbReference>
<gene>
    <name evidence="14" type="ORF">A6J77_007800</name>
</gene>